<keyword evidence="1" id="KW-0472">Membrane</keyword>
<dbReference type="AlphaFoldDB" id="A0A4R3NFA3"/>
<keyword evidence="1" id="KW-0812">Transmembrane</keyword>
<dbReference type="EMBL" id="SMAS01000009">
    <property type="protein sequence ID" value="TCT30420.1"/>
    <property type="molecule type" value="Genomic_DNA"/>
</dbReference>
<protein>
    <submittedName>
        <fullName evidence="2">Uncharacterized protein</fullName>
    </submittedName>
</protein>
<evidence type="ECO:0000313" key="3">
    <source>
        <dbReference type="Proteomes" id="UP000295055"/>
    </source>
</evidence>
<accession>A0A4R3NFA3</accession>
<sequence>MYIKIYADHFNIFFYMYLQTLIKYEREYNKMFHYYGVILNKAMFFIIVITLFSGIKFH</sequence>
<keyword evidence="1" id="KW-1133">Transmembrane helix</keyword>
<name>A0A4R3NFA3_9GAMM</name>
<reference evidence="2 3" key="1">
    <citation type="submission" date="2019-03" db="EMBL/GenBank/DDBJ databases">
        <title>Genomic analyses of the natural microbiome of Caenorhabditis elegans.</title>
        <authorList>
            <person name="Samuel B."/>
        </authorList>
    </citation>
    <scope>NUCLEOTIDE SEQUENCE [LARGE SCALE GENOMIC DNA]</scope>
    <source>
        <strain evidence="2 3">JUb102</strain>
    </source>
</reference>
<dbReference type="Proteomes" id="UP000295055">
    <property type="component" value="Unassembled WGS sequence"/>
</dbReference>
<feature type="transmembrane region" description="Helical" evidence="1">
    <location>
        <begin position="32"/>
        <end position="55"/>
    </location>
</feature>
<organism evidence="2 3">
    <name type="scientific">Providencia alcalifaciens</name>
    <dbReference type="NCBI Taxonomy" id="126385"/>
    <lineage>
        <taxon>Bacteria</taxon>
        <taxon>Pseudomonadati</taxon>
        <taxon>Pseudomonadota</taxon>
        <taxon>Gammaproteobacteria</taxon>
        <taxon>Enterobacterales</taxon>
        <taxon>Morganellaceae</taxon>
        <taxon>Providencia</taxon>
    </lineage>
</organism>
<evidence type="ECO:0000313" key="2">
    <source>
        <dbReference type="EMBL" id="TCT30420.1"/>
    </source>
</evidence>
<comment type="caution">
    <text evidence="2">The sequence shown here is derived from an EMBL/GenBank/DDBJ whole genome shotgun (WGS) entry which is preliminary data.</text>
</comment>
<evidence type="ECO:0000256" key="1">
    <source>
        <dbReference type="SAM" id="Phobius"/>
    </source>
</evidence>
<proteinExistence type="predicted"/>
<gene>
    <name evidence="2" type="ORF">EC835_109173</name>
</gene>